<dbReference type="GO" id="GO:0006633">
    <property type="term" value="P:fatty acid biosynthetic process"/>
    <property type="evidence" value="ECO:0007669"/>
    <property type="project" value="UniProtKB-KW"/>
</dbReference>
<dbReference type="GO" id="GO:0016020">
    <property type="term" value="C:membrane"/>
    <property type="evidence" value="ECO:0007669"/>
    <property type="project" value="InterPro"/>
</dbReference>
<evidence type="ECO:0000256" key="6">
    <source>
        <dbReference type="ARBA" id="ARBA00022824"/>
    </source>
</evidence>
<evidence type="ECO:0000256" key="1">
    <source>
        <dbReference type="ARBA" id="ARBA00001947"/>
    </source>
</evidence>
<feature type="transmembrane region" description="Helical" evidence="14">
    <location>
        <begin position="132"/>
        <end position="152"/>
    </location>
</feature>
<evidence type="ECO:0000256" key="5">
    <source>
        <dbReference type="ARBA" id="ARBA00022723"/>
    </source>
</evidence>
<keyword evidence="13" id="KW-0275">Fatty acid biosynthesis</keyword>
<keyword evidence="7" id="KW-0276">Fatty acid metabolism</keyword>
<protein>
    <submittedName>
        <fullName evidence="16">Fatty acid hydroxylase family protein</fullName>
    </submittedName>
</protein>
<evidence type="ECO:0000256" key="13">
    <source>
        <dbReference type="ARBA" id="ARBA00023160"/>
    </source>
</evidence>
<keyword evidence="17" id="KW-1185">Reference proteome</keyword>
<keyword evidence="10" id="KW-0560">Oxidoreductase</keyword>
<reference evidence="16 17" key="1">
    <citation type="submission" date="2018-09" db="EMBL/GenBank/DDBJ databases">
        <title>Genomic Encyclopedia of Archaeal and Bacterial Type Strains, Phase II (KMG-II): from individual species to whole genera.</title>
        <authorList>
            <person name="Goeker M."/>
        </authorList>
    </citation>
    <scope>NUCLEOTIDE SEQUENCE [LARGE SCALE GENOMIC DNA]</scope>
    <source>
        <strain evidence="16 17">DSM 27148</strain>
    </source>
</reference>
<keyword evidence="12 14" id="KW-0472">Membrane</keyword>
<comment type="cofactor">
    <cofactor evidence="1">
        <name>Zn(2+)</name>
        <dbReference type="ChEBI" id="CHEBI:29105"/>
    </cofactor>
</comment>
<evidence type="ECO:0000256" key="14">
    <source>
        <dbReference type="SAM" id="Phobius"/>
    </source>
</evidence>
<organism evidence="16 17">
    <name type="scientific">Mangrovibacterium diazotrophicum</name>
    <dbReference type="NCBI Taxonomy" id="1261403"/>
    <lineage>
        <taxon>Bacteria</taxon>
        <taxon>Pseudomonadati</taxon>
        <taxon>Bacteroidota</taxon>
        <taxon>Bacteroidia</taxon>
        <taxon>Marinilabiliales</taxon>
        <taxon>Prolixibacteraceae</taxon>
        <taxon>Mangrovibacterium</taxon>
    </lineage>
</organism>
<accession>A0A419VV13</accession>
<dbReference type="PANTHER" id="PTHR12863:SF1">
    <property type="entry name" value="FATTY ACID 2-HYDROXYLASE"/>
    <property type="match status" value="1"/>
</dbReference>
<dbReference type="InterPro" id="IPR014430">
    <property type="entry name" value="Scs7"/>
</dbReference>
<feature type="transmembrane region" description="Helical" evidence="14">
    <location>
        <begin position="24"/>
        <end position="44"/>
    </location>
</feature>
<dbReference type="RefSeq" id="WP_120275297.1">
    <property type="nucleotide sequence ID" value="NZ_RAPN01000005.1"/>
</dbReference>
<gene>
    <name evidence="16" type="ORF">BC643_4291</name>
</gene>
<dbReference type="GO" id="GO:0005506">
    <property type="term" value="F:iron ion binding"/>
    <property type="evidence" value="ECO:0007669"/>
    <property type="project" value="InterPro"/>
</dbReference>
<comment type="subcellular location">
    <subcellularLocation>
        <location evidence="2">Endoplasmic reticulum membrane</location>
        <topology evidence="2">Multi-pass membrane protein</topology>
    </subcellularLocation>
</comment>
<dbReference type="PANTHER" id="PTHR12863">
    <property type="entry name" value="FATTY ACID HYDROXYLASE"/>
    <property type="match status" value="1"/>
</dbReference>
<evidence type="ECO:0000259" key="15">
    <source>
        <dbReference type="Pfam" id="PF04116"/>
    </source>
</evidence>
<name>A0A419VV13_9BACT</name>
<evidence type="ECO:0000256" key="12">
    <source>
        <dbReference type="ARBA" id="ARBA00023136"/>
    </source>
</evidence>
<comment type="caution">
    <text evidence="16">The sequence shown here is derived from an EMBL/GenBank/DDBJ whole genome shotgun (WGS) entry which is preliminary data.</text>
</comment>
<feature type="transmembrane region" description="Helical" evidence="14">
    <location>
        <begin position="105"/>
        <end position="126"/>
    </location>
</feature>
<feature type="domain" description="Fatty acid hydroxylase" evidence="15">
    <location>
        <begin position="58"/>
        <end position="193"/>
    </location>
</feature>
<dbReference type="InterPro" id="IPR006694">
    <property type="entry name" value="Fatty_acid_hydroxylase"/>
</dbReference>
<evidence type="ECO:0000256" key="10">
    <source>
        <dbReference type="ARBA" id="ARBA00023002"/>
    </source>
</evidence>
<evidence type="ECO:0000256" key="4">
    <source>
        <dbReference type="ARBA" id="ARBA00022692"/>
    </source>
</evidence>
<keyword evidence="3" id="KW-0444">Lipid biosynthesis</keyword>
<evidence type="ECO:0000256" key="3">
    <source>
        <dbReference type="ARBA" id="ARBA00022516"/>
    </source>
</evidence>
<keyword evidence="5" id="KW-0479">Metal-binding</keyword>
<keyword evidence="4 14" id="KW-0812">Transmembrane</keyword>
<keyword evidence="9 14" id="KW-1133">Transmembrane helix</keyword>
<evidence type="ECO:0000256" key="8">
    <source>
        <dbReference type="ARBA" id="ARBA00022833"/>
    </source>
</evidence>
<keyword evidence="11" id="KW-0443">Lipid metabolism</keyword>
<evidence type="ECO:0000256" key="2">
    <source>
        <dbReference type="ARBA" id="ARBA00004477"/>
    </source>
</evidence>
<dbReference type="EMBL" id="RAPN01000005">
    <property type="protein sequence ID" value="RKD85975.1"/>
    <property type="molecule type" value="Genomic_DNA"/>
</dbReference>
<dbReference type="OrthoDB" id="9784228at2"/>
<dbReference type="AlphaFoldDB" id="A0A419VV13"/>
<dbReference type="GO" id="GO:0080132">
    <property type="term" value="F:fatty acid 2-hydroxylase activity"/>
    <property type="evidence" value="ECO:0007669"/>
    <property type="project" value="InterPro"/>
</dbReference>
<keyword evidence="6" id="KW-0256">Endoplasmic reticulum</keyword>
<evidence type="ECO:0000256" key="9">
    <source>
        <dbReference type="ARBA" id="ARBA00022989"/>
    </source>
</evidence>
<evidence type="ECO:0000313" key="17">
    <source>
        <dbReference type="Proteomes" id="UP000283387"/>
    </source>
</evidence>
<evidence type="ECO:0000256" key="7">
    <source>
        <dbReference type="ARBA" id="ARBA00022832"/>
    </source>
</evidence>
<dbReference type="Pfam" id="PF04116">
    <property type="entry name" value="FA_hydroxylase"/>
    <property type="match status" value="1"/>
</dbReference>
<sequence>MEKSKFEATFSRNKFIERLSRTNTYAAVSTYIVISALSFAFGFGRLEMTLLAKLGLLLFGLLLFSLAEYLIHRYVYHFAKIGPFRNPAYELHDFHHHHPKDKKRLAMPIPVAILVALFLLSIFWLLAGKLGLLLFSGFMLGYAGYLFLHYLIHIIGPVNPIMKYLWVHHSVHHFKDDHRAYGVSSPLWDWVFQSMPTKEQTNFK</sequence>
<dbReference type="Proteomes" id="UP000283387">
    <property type="component" value="Unassembled WGS sequence"/>
</dbReference>
<evidence type="ECO:0000256" key="11">
    <source>
        <dbReference type="ARBA" id="ARBA00023098"/>
    </source>
</evidence>
<evidence type="ECO:0000313" key="16">
    <source>
        <dbReference type="EMBL" id="RKD85975.1"/>
    </source>
</evidence>
<keyword evidence="8" id="KW-0862">Zinc</keyword>
<proteinExistence type="predicted"/>
<feature type="transmembrane region" description="Helical" evidence="14">
    <location>
        <begin position="50"/>
        <end position="71"/>
    </location>
</feature>